<reference evidence="1" key="1">
    <citation type="journal article" date="2021" name="Proc. Natl. Acad. Sci. U.S.A.">
        <title>A Catalog of Tens of Thousands of Viruses from Human Metagenomes Reveals Hidden Associations with Chronic Diseases.</title>
        <authorList>
            <person name="Tisza M.J."/>
            <person name="Buck C.B."/>
        </authorList>
    </citation>
    <scope>NUCLEOTIDE SEQUENCE</scope>
    <source>
        <strain evidence="1">CtE6L85</strain>
    </source>
</reference>
<accession>A0A8S5QRL5</accession>
<name>A0A8S5QRL5_9CAUD</name>
<evidence type="ECO:0000313" key="1">
    <source>
        <dbReference type="EMBL" id="DAE21373.1"/>
    </source>
</evidence>
<dbReference type="EMBL" id="BK015711">
    <property type="protein sequence ID" value="DAE21373.1"/>
    <property type="molecule type" value="Genomic_DNA"/>
</dbReference>
<proteinExistence type="predicted"/>
<organism evidence="1">
    <name type="scientific">Siphoviridae sp. ctE6L85</name>
    <dbReference type="NCBI Taxonomy" id="2826202"/>
    <lineage>
        <taxon>Viruses</taxon>
        <taxon>Duplodnaviria</taxon>
        <taxon>Heunggongvirae</taxon>
        <taxon>Uroviricota</taxon>
        <taxon>Caudoviricetes</taxon>
    </lineage>
</organism>
<sequence>MGIGDLFSIFAGGAWLATETAKEIGERAVGEERSRLIKAYIAEHTDPELEQRMMEDVKNPDMYDAVWERIESFKRDNPVFCDEEAKKSLIKKYDGTYGYTSRFGWQNVGEERLPFRTANGSLYGKSQYQDLELDGNRNIAVMLLMQTYGKMKLSHAKTTAEKLYPIPKSNRNW</sequence>
<protein>
    <submittedName>
        <fullName evidence="1">Uncharacterized protein</fullName>
    </submittedName>
</protein>